<dbReference type="InterPro" id="IPR045584">
    <property type="entry name" value="Pilin-like"/>
</dbReference>
<organism evidence="4 5">
    <name type="scientific">Halorhodospira neutriphila</name>
    <dbReference type="NCBI Taxonomy" id="168379"/>
    <lineage>
        <taxon>Bacteria</taxon>
        <taxon>Pseudomonadati</taxon>
        <taxon>Pseudomonadota</taxon>
        <taxon>Gammaproteobacteria</taxon>
        <taxon>Chromatiales</taxon>
        <taxon>Ectothiorhodospiraceae</taxon>
        <taxon>Halorhodospira</taxon>
    </lineage>
</organism>
<evidence type="ECO:0008006" key="6">
    <source>
        <dbReference type="Google" id="ProtNLM"/>
    </source>
</evidence>
<sequence length="497" mass="53109">MQRHSSSGFTLVEMAVVLVIAGMLVTIGFSTVGILLEQTRRSSDRQVIEEGKEALFGELLAGGGLPAPRAIDGDNRALLHEDGGETDPGVPGALPADTLGVSATGSGSALLGYDVHPALRAEEAFSIADWVEWIEVDGGDQGELDGADTGIGTGGSEAQLCRNLNTLLALAEQEGDSLENDEEEVEATLPRVWSRGYVEDEGGDPDNKEAALENASPYAFVVLRRPEEAQGERLDRENSFDLDEKVYRVWENPNTPAEPGRSDAALRYDGHVAGYPLSRLAGELRRAGLCSSGPARCRNNEVLVTLINDTHMGVTPGWKMTGYLISEGKMDDDGSCDIEGTDEGDELNNLDDCDYHTRLTIPPSERSRSACLPAYGEAGPSDSDEGPYHLVITLEDNTGAADDFLVAKAPLAEIDGDSPEAWLAPSILGSSGSAEAEIFFQANKPDKYLQSRAEPVGGKEECGDYLDEGNCEKEHGKGASWKDSEGNELDWTGSNES</sequence>
<dbReference type="InterPro" id="IPR012902">
    <property type="entry name" value="N_methyl_site"/>
</dbReference>
<evidence type="ECO:0000256" key="1">
    <source>
        <dbReference type="SAM" id="Coils"/>
    </source>
</evidence>
<evidence type="ECO:0000313" key="4">
    <source>
        <dbReference type="EMBL" id="MBK1725818.1"/>
    </source>
</evidence>
<dbReference type="EMBL" id="NRSH01000011">
    <property type="protein sequence ID" value="MBK1725818.1"/>
    <property type="molecule type" value="Genomic_DNA"/>
</dbReference>
<keyword evidence="3" id="KW-0472">Membrane</keyword>
<feature type="transmembrane region" description="Helical" evidence="3">
    <location>
        <begin position="12"/>
        <end position="36"/>
    </location>
</feature>
<dbReference type="Pfam" id="PF07963">
    <property type="entry name" value="N_methyl"/>
    <property type="match status" value="1"/>
</dbReference>
<feature type="coiled-coil region" evidence="1">
    <location>
        <begin position="161"/>
        <end position="188"/>
    </location>
</feature>
<proteinExistence type="predicted"/>
<reference evidence="4 5" key="1">
    <citation type="journal article" date="2020" name="Microorganisms">
        <title>Osmotic Adaptation and Compatible Solute Biosynthesis of Phototrophic Bacteria as Revealed from Genome Analyses.</title>
        <authorList>
            <person name="Imhoff J.F."/>
            <person name="Rahn T."/>
            <person name="Kunzel S."/>
            <person name="Keller A."/>
            <person name="Neulinger S.C."/>
        </authorList>
    </citation>
    <scope>NUCLEOTIDE SEQUENCE [LARGE SCALE GENOMIC DNA]</scope>
    <source>
        <strain evidence="4 5">DSM 15116</strain>
    </source>
</reference>
<protein>
    <recommendedName>
        <fullName evidence="6">Prepilin-type N-terminal cleavage/methylation domain-containing protein</fullName>
    </recommendedName>
</protein>
<dbReference type="NCBIfam" id="TIGR02532">
    <property type="entry name" value="IV_pilin_GFxxxE"/>
    <property type="match status" value="1"/>
</dbReference>
<dbReference type="PROSITE" id="PS00409">
    <property type="entry name" value="PROKAR_NTER_METHYL"/>
    <property type="match status" value="1"/>
</dbReference>
<dbReference type="RefSeq" id="WP_200256327.1">
    <property type="nucleotide sequence ID" value="NZ_NRSH01000011.1"/>
</dbReference>
<evidence type="ECO:0000256" key="3">
    <source>
        <dbReference type="SAM" id="Phobius"/>
    </source>
</evidence>
<keyword evidence="5" id="KW-1185">Reference proteome</keyword>
<dbReference type="Proteomes" id="UP000738126">
    <property type="component" value="Unassembled WGS sequence"/>
</dbReference>
<keyword evidence="1" id="KW-0175">Coiled coil</keyword>
<evidence type="ECO:0000313" key="5">
    <source>
        <dbReference type="Proteomes" id="UP000738126"/>
    </source>
</evidence>
<keyword evidence="3" id="KW-0812">Transmembrane</keyword>
<name>A0ABS1E4C5_9GAMM</name>
<dbReference type="SUPFAM" id="SSF54523">
    <property type="entry name" value="Pili subunits"/>
    <property type="match status" value="1"/>
</dbReference>
<gene>
    <name evidence="4" type="ORF">CKO13_02030</name>
</gene>
<comment type="caution">
    <text evidence="4">The sequence shown here is derived from an EMBL/GenBank/DDBJ whole genome shotgun (WGS) entry which is preliminary data.</text>
</comment>
<evidence type="ECO:0000256" key="2">
    <source>
        <dbReference type="SAM" id="MobiDB-lite"/>
    </source>
</evidence>
<feature type="region of interest" description="Disordered" evidence="2">
    <location>
        <begin position="450"/>
        <end position="497"/>
    </location>
</feature>
<feature type="compositionally biased region" description="Basic and acidic residues" evidence="2">
    <location>
        <begin position="470"/>
        <end position="485"/>
    </location>
</feature>
<accession>A0ABS1E4C5</accession>
<keyword evidence="3" id="KW-1133">Transmembrane helix</keyword>